<name>A0A2M9HEL3_9BIFI</name>
<evidence type="ECO:0000313" key="2">
    <source>
        <dbReference type="EMBL" id="PJM75260.1"/>
    </source>
</evidence>
<dbReference type="InterPro" id="IPR031100">
    <property type="entry name" value="LOG_fam"/>
</dbReference>
<dbReference type="SUPFAM" id="SSF102405">
    <property type="entry name" value="MCP/YpsA-like"/>
    <property type="match status" value="1"/>
</dbReference>
<evidence type="ECO:0000256" key="1">
    <source>
        <dbReference type="SAM" id="MobiDB-lite"/>
    </source>
</evidence>
<dbReference type="OrthoDB" id="9801098at2"/>
<dbReference type="Gene3D" id="3.40.50.450">
    <property type="match status" value="1"/>
</dbReference>
<keyword evidence="3" id="KW-1185">Reference proteome</keyword>
<accession>A0A2M9HEL3</accession>
<dbReference type="GO" id="GO:0005829">
    <property type="term" value="C:cytosol"/>
    <property type="evidence" value="ECO:0007669"/>
    <property type="project" value="TreeGrafter"/>
</dbReference>
<dbReference type="InterPro" id="IPR052341">
    <property type="entry name" value="LOG_family_nucleotidases"/>
</dbReference>
<dbReference type="NCBIfam" id="TIGR00730">
    <property type="entry name" value="Rossman fold protein, TIGR00730 family"/>
    <property type="match status" value="1"/>
</dbReference>
<organism evidence="2 3">
    <name type="scientific">Bifidobacterium simiarum</name>
    <dbReference type="NCBI Taxonomy" id="2045441"/>
    <lineage>
        <taxon>Bacteria</taxon>
        <taxon>Bacillati</taxon>
        <taxon>Actinomycetota</taxon>
        <taxon>Actinomycetes</taxon>
        <taxon>Bifidobacteriales</taxon>
        <taxon>Bifidobacteriaceae</taxon>
        <taxon>Bifidobacterium</taxon>
    </lineage>
</organism>
<dbReference type="EMBL" id="PEBK01000005">
    <property type="protein sequence ID" value="PJM75260.1"/>
    <property type="molecule type" value="Genomic_DNA"/>
</dbReference>
<dbReference type="InterPro" id="IPR005269">
    <property type="entry name" value="LOG"/>
</dbReference>
<dbReference type="PANTHER" id="PTHR43393">
    <property type="entry name" value="CYTOKININ RIBOSIDE 5'-MONOPHOSPHATE PHOSPHORIBOHYDROLASE"/>
    <property type="match status" value="1"/>
</dbReference>
<feature type="compositionally biased region" description="Basic residues" evidence="1">
    <location>
        <begin position="1"/>
        <end position="25"/>
    </location>
</feature>
<proteinExistence type="predicted"/>
<dbReference type="GO" id="GO:0016787">
    <property type="term" value="F:hydrolase activity"/>
    <property type="evidence" value="ECO:0007669"/>
    <property type="project" value="InterPro"/>
</dbReference>
<dbReference type="Proteomes" id="UP000231451">
    <property type="component" value="Unassembled WGS sequence"/>
</dbReference>
<dbReference type="AlphaFoldDB" id="A0A2M9HEL3"/>
<dbReference type="Pfam" id="PF03641">
    <property type="entry name" value="Lysine_decarbox"/>
    <property type="match status" value="1"/>
</dbReference>
<feature type="region of interest" description="Disordered" evidence="1">
    <location>
        <begin position="1"/>
        <end position="78"/>
    </location>
</feature>
<comment type="caution">
    <text evidence="2">The sequence shown here is derived from an EMBL/GenBank/DDBJ whole genome shotgun (WGS) entry which is preliminary data.</text>
</comment>
<dbReference type="GO" id="GO:0009691">
    <property type="term" value="P:cytokinin biosynthetic process"/>
    <property type="evidence" value="ECO:0007669"/>
    <property type="project" value="InterPro"/>
</dbReference>
<gene>
    <name evidence="2" type="ORF">CSQ87_06670</name>
</gene>
<dbReference type="PANTHER" id="PTHR43393:SF2">
    <property type="entry name" value="CYTOKININ RIBOSIDE 5'-MONOPHOSPHATE PHOSPHORIBOHYDROLASE"/>
    <property type="match status" value="1"/>
</dbReference>
<sequence length="304" mass="33046">MAKMVRKNGKKAKDKKDGKKSKHDKAAKDLGQSLDAVAVTDETADDVTENGDAAARDDEASPLGETYHRGPVVMRGSMIPDSTTIGNLLRNDESTDWLHMDPWRVLRIQAEFVDGFGALAEVGPAVAVFGSARTKRTDPAYKAARRMGRLLAERGIATITGGGPGIMEAANRGASLAGGTSVGLGIELPHEQGLNSYVNLGMTFRYFFVRKTMFVKYSSGVIVCPGGFGTMDEMFEVLTLVQTHKVTTMPVVLFDTAYWRGLFDWINGTLIDRGMISPIDPDLVTLTDDPDEAVERATRLISER</sequence>
<dbReference type="RefSeq" id="WP_100513085.1">
    <property type="nucleotide sequence ID" value="NZ_PEBK01000005.1"/>
</dbReference>
<protein>
    <submittedName>
        <fullName evidence="2">TIGR00730 family Rossman fold protein</fullName>
    </submittedName>
</protein>
<evidence type="ECO:0000313" key="3">
    <source>
        <dbReference type="Proteomes" id="UP000231451"/>
    </source>
</evidence>
<reference evidence="2 3" key="1">
    <citation type="submission" date="2017-10" db="EMBL/GenBank/DDBJ databases">
        <title>Draft genome sequences of strains TRE 1, TRE 9, TRE H and TRI 7, isolated from tamarins, belonging to four potential novel Bifidobacterium species.</title>
        <authorList>
            <person name="Mattarelli P."/>
            <person name="Modesto M."/>
            <person name="Puglisi E."/>
            <person name="Morelli L."/>
            <person name="Spezio C."/>
            <person name="Bonetti A."/>
            <person name="Sandri C."/>
        </authorList>
    </citation>
    <scope>NUCLEOTIDE SEQUENCE [LARGE SCALE GENOMIC DNA]</scope>
    <source>
        <strain evidence="3">TRI7</strain>
    </source>
</reference>